<feature type="domain" description="VanZ-like" evidence="2">
    <location>
        <begin position="62"/>
        <end position="178"/>
    </location>
</feature>
<dbReference type="EMBL" id="DVHU01000099">
    <property type="protein sequence ID" value="HIR93919.1"/>
    <property type="molecule type" value="Genomic_DNA"/>
</dbReference>
<dbReference type="Pfam" id="PF04892">
    <property type="entry name" value="VanZ"/>
    <property type="match status" value="1"/>
</dbReference>
<dbReference type="InterPro" id="IPR053150">
    <property type="entry name" value="Teicoplanin_resist-assoc"/>
</dbReference>
<comment type="caution">
    <text evidence="3">The sequence shown here is derived from an EMBL/GenBank/DDBJ whole genome shotgun (WGS) entry which is preliminary data.</text>
</comment>
<keyword evidence="1" id="KW-0812">Transmembrane</keyword>
<name>A0A9D1ELR9_9FIRM</name>
<reference evidence="3" key="2">
    <citation type="journal article" date="2021" name="PeerJ">
        <title>Extensive microbial diversity within the chicken gut microbiome revealed by metagenomics and culture.</title>
        <authorList>
            <person name="Gilroy R."/>
            <person name="Ravi A."/>
            <person name="Getino M."/>
            <person name="Pursley I."/>
            <person name="Horton D.L."/>
            <person name="Alikhan N.F."/>
            <person name="Baker D."/>
            <person name="Gharbi K."/>
            <person name="Hall N."/>
            <person name="Watson M."/>
            <person name="Adriaenssens E.M."/>
            <person name="Foster-Nyarko E."/>
            <person name="Jarju S."/>
            <person name="Secka A."/>
            <person name="Antonio M."/>
            <person name="Oren A."/>
            <person name="Chaudhuri R.R."/>
            <person name="La Ragione R."/>
            <person name="Hildebrand F."/>
            <person name="Pallen M.J."/>
        </authorList>
    </citation>
    <scope>NUCLEOTIDE SEQUENCE</scope>
    <source>
        <strain evidence="3">ChiSxjej1B13-7041</strain>
    </source>
</reference>
<accession>A0A9D1ELR9</accession>
<evidence type="ECO:0000313" key="4">
    <source>
        <dbReference type="Proteomes" id="UP000886841"/>
    </source>
</evidence>
<protein>
    <submittedName>
        <fullName evidence="3">VanZ family protein</fullName>
    </submittedName>
</protein>
<organism evidence="3 4">
    <name type="scientific">Candidatus Egerieimonas intestinavium</name>
    <dbReference type="NCBI Taxonomy" id="2840777"/>
    <lineage>
        <taxon>Bacteria</taxon>
        <taxon>Bacillati</taxon>
        <taxon>Bacillota</taxon>
        <taxon>Clostridia</taxon>
        <taxon>Lachnospirales</taxon>
        <taxon>Lachnospiraceae</taxon>
        <taxon>Lachnospiraceae incertae sedis</taxon>
        <taxon>Candidatus Egerieimonas</taxon>
    </lineage>
</organism>
<evidence type="ECO:0000256" key="1">
    <source>
        <dbReference type="SAM" id="Phobius"/>
    </source>
</evidence>
<dbReference type="Proteomes" id="UP000886841">
    <property type="component" value="Unassembled WGS sequence"/>
</dbReference>
<proteinExistence type="predicted"/>
<gene>
    <name evidence="3" type="ORF">IAB98_10935</name>
</gene>
<feature type="transmembrane region" description="Helical" evidence="1">
    <location>
        <begin position="21"/>
        <end position="43"/>
    </location>
</feature>
<keyword evidence="1" id="KW-0472">Membrane</keyword>
<keyword evidence="1" id="KW-1133">Transmembrane helix</keyword>
<reference evidence="3" key="1">
    <citation type="submission" date="2020-10" db="EMBL/GenBank/DDBJ databases">
        <authorList>
            <person name="Gilroy R."/>
        </authorList>
    </citation>
    <scope>NUCLEOTIDE SEQUENCE</scope>
    <source>
        <strain evidence="3">ChiSxjej1B13-7041</strain>
    </source>
</reference>
<evidence type="ECO:0000259" key="2">
    <source>
        <dbReference type="Pfam" id="PF04892"/>
    </source>
</evidence>
<sequence length="196" mass="22757">MIRLDFIFYEQKDYLKQMFQFNWKWVCLVMAAAAVAFFLVYVVTGWRHVAFSGFLLCILIGIYMGCVAGLTLFNREPTGTARMNLDLFWSYRAVLETHSSKRLVEIICNIAMCVPFGIMIPLLLRWTRNFFVFLLCDVAFTVFIESVQYITTRGLFELDDIFNNALGGIIGYLVFYLCYKLAEGIRDMMAEIFRPA</sequence>
<dbReference type="InterPro" id="IPR006976">
    <property type="entry name" value="VanZ-like"/>
</dbReference>
<dbReference type="PANTHER" id="PTHR36834:SF1">
    <property type="entry name" value="INTEGRAL MEMBRANE PROTEIN"/>
    <property type="match status" value="1"/>
</dbReference>
<dbReference type="AlphaFoldDB" id="A0A9D1ELR9"/>
<feature type="transmembrane region" description="Helical" evidence="1">
    <location>
        <begin position="130"/>
        <end position="150"/>
    </location>
</feature>
<dbReference type="PANTHER" id="PTHR36834">
    <property type="entry name" value="MEMBRANE PROTEIN-RELATED"/>
    <property type="match status" value="1"/>
</dbReference>
<feature type="transmembrane region" description="Helical" evidence="1">
    <location>
        <begin position="103"/>
        <end position="124"/>
    </location>
</feature>
<feature type="transmembrane region" description="Helical" evidence="1">
    <location>
        <begin position="49"/>
        <end position="73"/>
    </location>
</feature>
<feature type="transmembrane region" description="Helical" evidence="1">
    <location>
        <begin position="162"/>
        <end position="182"/>
    </location>
</feature>
<evidence type="ECO:0000313" key="3">
    <source>
        <dbReference type="EMBL" id="HIR93919.1"/>
    </source>
</evidence>